<accession>A0A8H3G9D6</accession>
<evidence type="ECO:0000313" key="2">
    <source>
        <dbReference type="EMBL" id="CAF9936992.1"/>
    </source>
</evidence>
<keyword evidence="1" id="KW-1133">Transmembrane helix</keyword>
<name>A0A8H3G9D6_9LECA</name>
<gene>
    <name evidence="2" type="ORF">IMSHALPRED_010977</name>
</gene>
<comment type="caution">
    <text evidence="2">The sequence shown here is derived from an EMBL/GenBank/DDBJ whole genome shotgun (WGS) entry which is preliminary data.</text>
</comment>
<organism evidence="2 3">
    <name type="scientific">Imshaugia aleurites</name>
    <dbReference type="NCBI Taxonomy" id="172621"/>
    <lineage>
        <taxon>Eukaryota</taxon>
        <taxon>Fungi</taxon>
        <taxon>Dikarya</taxon>
        <taxon>Ascomycota</taxon>
        <taxon>Pezizomycotina</taxon>
        <taxon>Lecanoromycetes</taxon>
        <taxon>OSLEUM clade</taxon>
        <taxon>Lecanoromycetidae</taxon>
        <taxon>Lecanorales</taxon>
        <taxon>Lecanorineae</taxon>
        <taxon>Parmeliaceae</taxon>
        <taxon>Imshaugia</taxon>
    </lineage>
</organism>
<dbReference type="Proteomes" id="UP000664534">
    <property type="component" value="Unassembled WGS sequence"/>
</dbReference>
<dbReference type="OrthoDB" id="5375766at2759"/>
<dbReference type="AlphaFoldDB" id="A0A8H3G9D6"/>
<dbReference type="EMBL" id="CAJPDT010000096">
    <property type="protein sequence ID" value="CAF9936992.1"/>
    <property type="molecule type" value="Genomic_DNA"/>
</dbReference>
<sequence>MSIANRGMDASCQLVDGTNGQCPSVTVTQACGNMPRWAYLAWTAIYNMYSIHVQINAVVLDSSAYELGQAPEIASTFAPQPSDKGTEILLSIIGSIVTVIGVLIPLSAVGGGAILEMENSALAAATEEGGILGRIGATLGKGGGEEGTEDPDAIVSAGQPNVQPAQGGNTPVTPLGIEPAPAPKPGGGTTPVAVKPGGGGSRTNDPTFIGNALWVGPGIMTSMANTIWQESKAVTNPDAKANLDEQAVVDYMTNQSLVLGQYNDALLVNTDNASIQNFLSVLAGASFIETSWSQAMFETALSADVMSREINTAWQSPAIGLVYVSYTQLYDNPNGTICNATHIGVRSTQVCADTGVYYLSMLNTQSFYPSIQSPPGFEQLLDYGIVPYWPVSASATYYRALNPDGNVVPPIITTTNDSIFADYMSAFATTNPYDLLATVGRMPTEWSFPTCDQGRNFWTYDWSNTGGYIPSEKQNYDPVPCACGYQGSGTQAFYEALGATDPVLAWVYASCLSVLNSVDPTLTLTTENIGWNAISGGPPAKEIVYGGRFSISVPTTMPKPCYLGTSNCGKTPQTQPAHSG</sequence>
<keyword evidence="1" id="KW-0472">Membrane</keyword>
<keyword evidence="3" id="KW-1185">Reference proteome</keyword>
<protein>
    <submittedName>
        <fullName evidence="2">Uncharacterized protein</fullName>
    </submittedName>
</protein>
<feature type="transmembrane region" description="Helical" evidence="1">
    <location>
        <begin position="88"/>
        <end position="115"/>
    </location>
</feature>
<dbReference type="PROSITE" id="PS51257">
    <property type="entry name" value="PROKAR_LIPOPROTEIN"/>
    <property type="match status" value="1"/>
</dbReference>
<evidence type="ECO:0000313" key="3">
    <source>
        <dbReference type="Proteomes" id="UP000664534"/>
    </source>
</evidence>
<proteinExistence type="predicted"/>
<reference evidence="2" key="1">
    <citation type="submission" date="2021-03" db="EMBL/GenBank/DDBJ databases">
        <authorList>
            <person name="Tagirdzhanova G."/>
        </authorList>
    </citation>
    <scope>NUCLEOTIDE SEQUENCE</scope>
</reference>
<evidence type="ECO:0000256" key="1">
    <source>
        <dbReference type="SAM" id="Phobius"/>
    </source>
</evidence>
<keyword evidence="1" id="KW-0812">Transmembrane</keyword>